<keyword evidence="3" id="KW-0597">Phosphoprotein</keyword>
<dbReference type="GO" id="GO:0005886">
    <property type="term" value="C:plasma membrane"/>
    <property type="evidence" value="ECO:0007669"/>
    <property type="project" value="TreeGrafter"/>
</dbReference>
<dbReference type="AlphaFoldDB" id="A0A402AWS1"/>
<feature type="transmembrane region" description="Helical" evidence="7">
    <location>
        <begin position="186"/>
        <end position="207"/>
    </location>
</feature>
<evidence type="ECO:0000256" key="2">
    <source>
        <dbReference type="ARBA" id="ARBA00012438"/>
    </source>
</evidence>
<evidence type="ECO:0000313" key="9">
    <source>
        <dbReference type="EMBL" id="GCE23526.1"/>
    </source>
</evidence>
<reference evidence="10" key="1">
    <citation type="submission" date="2018-12" db="EMBL/GenBank/DDBJ databases">
        <title>Tengunoibacter tsumagoiensis gen. nov., sp. nov., Dictyobacter kobayashii sp. nov., D. alpinus sp. nov., and D. joshuensis sp. nov. and description of Dictyobacteraceae fam. nov. within the order Ktedonobacterales isolated from Tengu-no-mugimeshi.</title>
        <authorList>
            <person name="Wang C.M."/>
            <person name="Zheng Y."/>
            <person name="Sakai Y."/>
            <person name="Toyoda A."/>
            <person name="Minakuchi Y."/>
            <person name="Abe K."/>
            <person name="Yokota A."/>
            <person name="Yabe S."/>
        </authorList>
    </citation>
    <scope>NUCLEOTIDE SEQUENCE [LARGE SCALE GENOMIC DNA]</scope>
    <source>
        <strain evidence="10">Uno11</strain>
    </source>
</reference>
<dbReference type="InterPro" id="IPR003594">
    <property type="entry name" value="HATPase_dom"/>
</dbReference>
<keyword evidence="5" id="KW-0418">Kinase</keyword>
<evidence type="ECO:0000256" key="3">
    <source>
        <dbReference type="ARBA" id="ARBA00022553"/>
    </source>
</evidence>
<keyword evidence="4" id="KW-0808">Transferase</keyword>
<evidence type="ECO:0000259" key="8">
    <source>
        <dbReference type="PROSITE" id="PS50109"/>
    </source>
</evidence>
<evidence type="ECO:0000256" key="1">
    <source>
        <dbReference type="ARBA" id="ARBA00000085"/>
    </source>
</evidence>
<sequence>MQHTKPPWHLLPLIFISKQRAKKYQYRDPELALFARLRFQFVLWSSCVLGGMLLVIVVLLSFSVPRLFAYTTQSDLSAQSEHMAQRWQAHPQQTCPISIDATKYMVACYDAHGKLLKVAGNSVAQKFLKYPLFPTVNHGDRNSDDSIPTADGLTILYRHALTVTAPQGHGILGTIQMGTYTSSPQILVLITFIVGIVLLVLICAPLVSITLANRAIAPAVLAFKRQQDFIANASHELRTPLSLLRADAEFLLRSRNRLEPDDVELLEDIVSEASYMTTLANNMLTLARMDAEQYHLEQEVIDLAEVIGSLTQRIRPMMRDQQLALEVATIPNALVLGDRFQIEQALLILLDNAIKYNKLNGQVLIQLSLADNSVYVEIKDTGIGIAAEHLPRLGTRFYRVDKARSREQGGNGLGLSIVRGIVHAHNGKLEILSQIEKGTTVQIQLPLLRQNPLPTLGFPILKQDVPEKA</sequence>
<dbReference type="FunFam" id="3.30.565.10:FF:000006">
    <property type="entry name" value="Sensor histidine kinase WalK"/>
    <property type="match status" value="1"/>
</dbReference>
<dbReference type="PRINTS" id="PR00344">
    <property type="entry name" value="BCTRLSENSOR"/>
</dbReference>
<dbReference type="InterPro" id="IPR050351">
    <property type="entry name" value="BphY/WalK/GraS-like"/>
</dbReference>
<keyword evidence="7" id="KW-1133">Transmembrane helix</keyword>
<evidence type="ECO:0000256" key="7">
    <source>
        <dbReference type="SAM" id="Phobius"/>
    </source>
</evidence>
<dbReference type="InterPro" id="IPR036097">
    <property type="entry name" value="HisK_dim/P_sf"/>
</dbReference>
<comment type="catalytic activity">
    <reaction evidence="1">
        <text>ATP + protein L-histidine = ADP + protein N-phospho-L-histidine.</text>
        <dbReference type="EC" id="2.7.13.3"/>
    </reaction>
</comment>
<dbReference type="SUPFAM" id="SSF47384">
    <property type="entry name" value="Homodimeric domain of signal transducing histidine kinase"/>
    <property type="match status" value="1"/>
</dbReference>
<comment type="caution">
    <text evidence="9">The sequence shown here is derived from an EMBL/GenBank/DDBJ whole genome shotgun (WGS) entry which is preliminary data.</text>
</comment>
<dbReference type="Proteomes" id="UP000287188">
    <property type="component" value="Unassembled WGS sequence"/>
</dbReference>
<dbReference type="SUPFAM" id="SSF55874">
    <property type="entry name" value="ATPase domain of HSP90 chaperone/DNA topoisomerase II/histidine kinase"/>
    <property type="match status" value="1"/>
</dbReference>
<dbReference type="GO" id="GO:0016036">
    <property type="term" value="P:cellular response to phosphate starvation"/>
    <property type="evidence" value="ECO:0007669"/>
    <property type="project" value="TreeGrafter"/>
</dbReference>
<evidence type="ECO:0000313" key="10">
    <source>
        <dbReference type="Proteomes" id="UP000287188"/>
    </source>
</evidence>
<dbReference type="Pfam" id="PF00512">
    <property type="entry name" value="HisKA"/>
    <property type="match status" value="1"/>
</dbReference>
<dbReference type="PROSITE" id="PS50109">
    <property type="entry name" value="HIS_KIN"/>
    <property type="match status" value="1"/>
</dbReference>
<dbReference type="InterPro" id="IPR004358">
    <property type="entry name" value="Sig_transdc_His_kin-like_C"/>
</dbReference>
<dbReference type="SMART" id="SM00388">
    <property type="entry name" value="HisKA"/>
    <property type="match status" value="1"/>
</dbReference>
<dbReference type="InterPro" id="IPR005467">
    <property type="entry name" value="His_kinase_dom"/>
</dbReference>
<dbReference type="InterPro" id="IPR003661">
    <property type="entry name" value="HisK_dim/P_dom"/>
</dbReference>
<gene>
    <name evidence="9" type="ORF">KDK_73260</name>
</gene>
<dbReference type="GO" id="GO:0000155">
    <property type="term" value="F:phosphorelay sensor kinase activity"/>
    <property type="evidence" value="ECO:0007669"/>
    <property type="project" value="InterPro"/>
</dbReference>
<proteinExistence type="predicted"/>
<keyword evidence="6" id="KW-0902">Two-component regulatory system</keyword>
<dbReference type="PANTHER" id="PTHR45453:SF1">
    <property type="entry name" value="PHOSPHATE REGULON SENSOR PROTEIN PHOR"/>
    <property type="match status" value="1"/>
</dbReference>
<organism evidence="9 10">
    <name type="scientific">Dictyobacter kobayashii</name>
    <dbReference type="NCBI Taxonomy" id="2014872"/>
    <lineage>
        <taxon>Bacteria</taxon>
        <taxon>Bacillati</taxon>
        <taxon>Chloroflexota</taxon>
        <taxon>Ktedonobacteria</taxon>
        <taxon>Ktedonobacterales</taxon>
        <taxon>Dictyobacteraceae</taxon>
        <taxon>Dictyobacter</taxon>
    </lineage>
</organism>
<keyword evidence="7" id="KW-0812">Transmembrane</keyword>
<dbReference type="EC" id="2.7.13.3" evidence="2"/>
<protein>
    <recommendedName>
        <fullName evidence="2">histidine kinase</fullName>
        <ecNumber evidence="2">2.7.13.3</ecNumber>
    </recommendedName>
</protein>
<evidence type="ECO:0000256" key="5">
    <source>
        <dbReference type="ARBA" id="ARBA00022777"/>
    </source>
</evidence>
<dbReference type="InterPro" id="IPR036890">
    <property type="entry name" value="HATPase_C_sf"/>
</dbReference>
<dbReference type="GO" id="GO:0004721">
    <property type="term" value="F:phosphoprotein phosphatase activity"/>
    <property type="evidence" value="ECO:0007669"/>
    <property type="project" value="TreeGrafter"/>
</dbReference>
<dbReference type="OrthoDB" id="9813151at2"/>
<dbReference type="Gene3D" id="1.10.287.130">
    <property type="match status" value="1"/>
</dbReference>
<dbReference type="Pfam" id="PF02518">
    <property type="entry name" value="HATPase_c"/>
    <property type="match status" value="1"/>
</dbReference>
<dbReference type="RefSeq" id="WP_126556947.1">
    <property type="nucleotide sequence ID" value="NZ_BIFS01000002.1"/>
</dbReference>
<feature type="domain" description="Histidine kinase" evidence="8">
    <location>
        <begin position="232"/>
        <end position="449"/>
    </location>
</feature>
<evidence type="ECO:0000256" key="6">
    <source>
        <dbReference type="ARBA" id="ARBA00023012"/>
    </source>
</evidence>
<dbReference type="PANTHER" id="PTHR45453">
    <property type="entry name" value="PHOSPHATE REGULON SENSOR PROTEIN PHOR"/>
    <property type="match status" value="1"/>
</dbReference>
<name>A0A402AWS1_9CHLR</name>
<dbReference type="EMBL" id="BIFS01000002">
    <property type="protein sequence ID" value="GCE23526.1"/>
    <property type="molecule type" value="Genomic_DNA"/>
</dbReference>
<accession>A0A402AWS1</accession>
<feature type="transmembrane region" description="Helical" evidence="7">
    <location>
        <begin position="41"/>
        <end position="62"/>
    </location>
</feature>
<evidence type="ECO:0000256" key="4">
    <source>
        <dbReference type="ARBA" id="ARBA00022679"/>
    </source>
</evidence>
<dbReference type="SMART" id="SM00387">
    <property type="entry name" value="HATPase_c"/>
    <property type="match status" value="1"/>
</dbReference>
<keyword evidence="10" id="KW-1185">Reference proteome</keyword>
<dbReference type="Gene3D" id="3.30.565.10">
    <property type="entry name" value="Histidine kinase-like ATPase, C-terminal domain"/>
    <property type="match status" value="1"/>
</dbReference>
<dbReference type="CDD" id="cd00082">
    <property type="entry name" value="HisKA"/>
    <property type="match status" value="1"/>
</dbReference>
<keyword evidence="7" id="KW-0472">Membrane</keyword>